<dbReference type="InterPro" id="IPR029058">
    <property type="entry name" value="AB_hydrolase_fold"/>
</dbReference>
<accession>A0A1H9JGW2</accession>
<reference evidence="1 2" key="1">
    <citation type="submission" date="2016-10" db="EMBL/GenBank/DDBJ databases">
        <authorList>
            <person name="de Groot N.N."/>
        </authorList>
    </citation>
    <scope>NUCLEOTIDE SEQUENCE [LARGE SCALE GENOMIC DNA]</scope>
    <source>
        <strain evidence="1 2">CGMCC 4.3519</strain>
    </source>
</reference>
<dbReference type="EMBL" id="FOET01000017">
    <property type="protein sequence ID" value="SEQ85765.1"/>
    <property type="molecule type" value="Genomic_DNA"/>
</dbReference>
<dbReference type="Gene3D" id="3.40.50.1820">
    <property type="entry name" value="alpha/beta hydrolase"/>
    <property type="match status" value="1"/>
</dbReference>
<name>A0A1H9JGW2_9ACTN</name>
<evidence type="ECO:0008006" key="3">
    <source>
        <dbReference type="Google" id="ProtNLM"/>
    </source>
</evidence>
<organism evidence="1 2">
    <name type="scientific">Streptomyces radiopugnans</name>
    <dbReference type="NCBI Taxonomy" id="403935"/>
    <lineage>
        <taxon>Bacteria</taxon>
        <taxon>Bacillati</taxon>
        <taxon>Actinomycetota</taxon>
        <taxon>Actinomycetes</taxon>
        <taxon>Kitasatosporales</taxon>
        <taxon>Streptomycetaceae</taxon>
        <taxon>Streptomyces</taxon>
    </lineage>
</organism>
<proteinExistence type="predicted"/>
<protein>
    <recommendedName>
        <fullName evidence="3">Thioesterase domain-containing protein</fullName>
    </recommendedName>
</protein>
<evidence type="ECO:0000313" key="1">
    <source>
        <dbReference type="EMBL" id="SEQ85765.1"/>
    </source>
</evidence>
<dbReference type="Proteomes" id="UP000199055">
    <property type="component" value="Unassembled WGS sequence"/>
</dbReference>
<dbReference type="AlphaFoldDB" id="A0A1H9JGW2"/>
<keyword evidence="2" id="KW-1185">Reference proteome</keyword>
<sequence length="265" mass="28306">MTKPSGWKVLNAGREAGLVLAVDFATTGRSDSSFSDLAPLLSPEFTVWETRQPHTAAGMSAEDYLALWADEVAGSGRTVRAVLGYCAGSVFAGELAARIAARQAEAPRFVMFDPEVPSPAGLYRDFAAMMNQFASVLSPEEVAAAQREGVAAQAGAPDFAAYGDELVRIFMERAGAAFAREELDTELLDEFVAVFRSFVSYLNAARQIDPTAAWRTATAVSSREPTEGAALAERSVEVAVDHTDILRSKRVAEAVNEIIGVYASS</sequence>
<dbReference type="ESTHER" id="9actn-a0a1h9jgw2">
    <property type="family name" value="Dieckmann_Cyclase"/>
</dbReference>
<dbReference type="SUPFAM" id="SSF53474">
    <property type="entry name" value="alpha/beta-Hydrolases"/>
    <property type="match status" value="1"/>
</dbReference>
<dbReference type="RefSeq" id="WP_143071819.1">
    <property type="nucleotide sequence ID" value="NZ_FOET01000017.1"/>
</dbReference>
<evidence type="ECO:0000313" key="2">
    <source>
        <dbReference type="Proteomes" id="UP000199055"/>
    </source>
</evidence>
<dbReference type="STRING" id="403935.SAMN05216481_11798"/>
<gene>
    <name evidence="1" type="ORF">SAMN05216481_11798</name>
</gene>